<keyword evidence="4" id="KW-0732">Signal</keyword>
<dbReference type="Proteomes" id="UP000094527">
    <property type="component" value="Unassembled WGS sequence"/>
</dbReference>
<comment type="subcellular location">
    <subcellularLocation>
        <location evidence="12">Cell projection</location>
        <location evidence="12">Cilium</location>
        <location evidence="12">Flagellum membrane</location>
        <topology evidence="12">Single-pass type I membrane protein</topology>
    </subcellularLocation>
</comment>
<dbReference type="EMBL" id="LJIJ01006616">
    <property type="protein sequence ID" value="ODM86961.1"/>
    <property type="molecule type" value="Genomic_DNA"/>
</dbReference>
<evidence type="ECO:0000256" key="13">
    <source>
        <dbReference type="SAM" id="MobiDB-lite"/>
    </source>
</evidence>
<evidence type="ECO:0000256" key="4">
    <source>
        <dbReference type="ARBA" id="ARBA00022729"/>
    </source>
</evidence>
<dbReference type="GO" id="GO:0097228">
    <property type="term" value="C:sperm principal piece"/>
    <property type="evidence" value="ECO:0007669"/>
    <property type="project" value="TreeGrafter"/>
</dbReference>
<feature type="domain" description="CATSPERD/E C-terminal" evidence="15">
    <location>
        <begin position="738"/>
        <end position="834"/>
    </location>
</feature>
<evidence type="ECO:0000256" key="7">
    <source>
        <dbReference type="ARBA" id="ARBA00023069"/>
    </source>
</evidence>
<feature type="region of interest" description="Disordered" evidence="13">
    <location>
        <begin position="390"/>
        <end position="410"/>
    </location>
</feature>
<keyword evidence="3 14" id="KW-0812">Transmembrane</keyword>
<dbReference type="AlphaFoldDB" id="A0A1D2M221"/>
<evidence type="ECO:0000313" key="17">
    <source>
        <dbReference type="Proteomes" id="UP000094527"/>
    </source>
</evidence>
<keyword evidence="9" id="KW-1015">Disulfide bond</keyword>
<evidence type="ECO:0000256" key="2">
    <source>
        <dbReference type="ARBA" id="ARBA00022475"/>
    </source>
</evidence>
<evidence type="ECO:0000256" key="10">
    <source>
        <dbReference type="ARBA" id="ARBA00023180"/>
    </source>
</evidence>
<dbReference type="Pfam" id="PF22850">
    <property type="entry name" value="CATSPERD-E_C"/>
    <property type="match status" value="1"/>
</dbReference>
<evidence type="ECO:0000256" key="1">
    <source>
        <dbReference type="ARBA" id="ARBA00010246"/>
    </source>
</evidence>
<protein>
    <submittedName>
        <fullName evidence="16">Cation channel sperm-associated protein subunit delta</fullName>
    </submittedName>
</protein>
<name>A0A1D2M221_ORCCI</name>
<keyword evidence="10" id="KW-0325">Glycoprotein</keyword>
<evidence type="ECO:0000313" key="16">
    <source>
        <dbReference type="EMBL" id="ODM86961.1"/>
    </source>
</evidence>
<evidence type="ECO:0000256" key="14">
    <source>
        <dbReference type="SAM" id="Phobius"/>
    </source>
</evidence>
<evidence type="ECO:0000256" key="6">
    <source>
        <dbReference type="ARBA" id="ARBA00022989"/>
    </source>
</evidence>
<evidence type="ECO:0000256" key="8">
    <source>
        <dbReference type="ARBA" id="ARBA00023136"/>
    </source>
</evidence>
<dbReference type="OrthoDB" id="5968869at2759"/>
<feature type="transmembrane region" description="Helical" evidence="14">
    <location>
        <begin position="995"/>
        <end position="1018"/>
    </location>
</feature>
<organism evidence="16 17">
    <name type="scientific">Orchesella cincta</name>
    <name type="common">Springtail</name>
    <name type="synonym">Podura cincta</name>
    <dbReference type="NCBI Taxonomy" id="48709"/>
    <lineage>
        <taxon>Eukaryota</taxon>
        <taxon>Metazoa</taxon>
        <taxon>Ecdysozoa</taxon>
        <taxon>Arthropoda</taxon>
        <taxon>Hexapoda</taxon>
        <taxon>Collembola</taxon>
        <taxon>Entomobryomorpha</taxon>
        <taxon>Entomobryoidea</taxon>
        <taxon>Orchesellidae</taxon>
        <taxon>Orchesellinae</taxon>
        <taxon>Orchesella</taxon>
    </lineage>
</organism>
<evidence type="ECO:0000256" key="11">
    <source>
        <dbReference type="ARBA" id="ARBA00023273"/>
    </source>
</evidence>
<accession>A0A1D2M221</accession>
<keyword evidence="7" id="KW-0969">Cilium</keyword>
<dbReference type="GO" id="GO:0036128">
    <property type="term" value="C:CatSper complex"/>
    <property type="evidence" value="ECO:0007669"/>
    <property type="project" value="InterPro"/>
</dbReference>
<proteinExistence type="inferred from homology"/>
<keyword evidence="17" id="KW-1185">Reference proteome</keyword>
<feature type="compositionally biased region" description="Pro residues" evidence="13">
    <location>
        <begin position="399"/>
        <end position="410"/>
    </location>
</feature>
<evidence type="ECO:0000256" key="9">
    <source>
        <dbReference type="ARBA" id="ARBA00023157"/>
    </source>
</evidence>
<evidence type="ECO:0000256" key="3">
    <source>
        <dbReference type="ARBA" id="ARBA00022692"/>
    </source>
</evidence>
<sequence>MNENLTNILTNELNFHVAVLRSEDGVGKQFPDPVNKISASTCCLKSEDCDQDDSIVAAYSFLQQRSDKENKFLYVSFDLGDTFEKRIIATQYSPVNLIKGFYKMYMRWHHYYEILTDPDEQDLKEDDELLSGLRRKPIWESSTVEEKEKLKFLEDRVPKRQARLQSGPEIKDLTPEWANEIIDKRRRAHGWKDGWNDENCDTIPECIEKFENDKAIEWLFNMSDIPIHVKTPRRNEDEPYCKDITSILVLPEKKHVMALCEIKYHRSSLDDKNFTSPSPPEVNYFALYSFPIKSNIPLVYGERVSKRIFSCRYIRKDDSNPQRLIQPELIRMPGSATIFIINCDGVKVIELLPDLGKTLFNSVFYFEYGKMNEYCKQNPTYTEPTALETTCKEKKSGTPAPPPSPSTPPSPTFLRTFRLCSLDTPPLLITDVSGTIILLTFGRFYARGVISYNREARLFVGEALSSEVSGGATLPEFGWTDKFRNLIFPTLNTNGEAILTIALLQAYSIDPAEENQFKKLYEHKHAMRLIPMPIQIHRDVKNYYEENLSLCHQAYRKNYGFERCQTNSFFIQPRKVTMDIGESKTVKVRVKDDNPLLPLWVFSSDENSVGVKAFLNRNPDQNLNQHAWVLNITAKPNAKNEEEAEALVDAFFGSDYNNLHDYSTQITLINLPTVRCHVQPSSTIQAEIGCKGKKLIAHEDSYRPQCKSFRKNFNYTLKKGNFDPDLANFWIEMDSKQNRPFLKLTDKGDLRITYDYARWGCPIEPFRNDPFIPDLKIVNETTANDTAKGKRFEGKFILVEIFGATGYSYSQKAGDTYANCKRIPQDLNELIKRWKYRHRLFEIATKRLKFPLRGSGGNENNVSGNRCFHNRAVKHHFNIWNRANYVSCETPTTVPSQMLNADALKREYQVMTTRTLADDSDTSDSFINLDDEKFLDEHDRDDNDLDYTLNRVEWKRSHQRVYVFLAIAVDGYGSLCNYATMFGVSLNTTPQIDNLLSFLIFLLFWFCWILLVVGGYYVRRRHLRISYMNQARADKLEEAAWKIVYRYEKLIHGKEMGHLMHMNTDEDDKETNRAGATYAARTAHDKRKAELRMKKTHIMAQEQARHERLQKLFQKQ</sequence>
<gene>
    <name evidence="16" type="ORF">Ocin01_19721</name>
</gene>
<dbReference type="STRING" id="48709.A0A1D2M221"/>
<evidence type="ECO:0000259" key="15">
    <source>
        <dbReference type="Pfam" id="PF22850"/>
    </source>
</evidence>
<evidence type="ECO:0000256" key="12">
    <source>
        <dbReference type="ARBA" id="ARBA00037793"/>
    </source>
</evidence>
<dbReference type="GO" id="GO:0048240">
    <property type="term" value="P:sperm capacitation"/>
    <property type="evidence" value="ECO:0007669"/>
    <property type="project" value="TreeGrafter"/>
</dbReference>
<comment type="similarity">
    <text evidence="1">Belongs to the CATSPERD family.</text>
</comment>
<dbReference type="InterPro" id="IPR028751">
    <property type="entry name" value="CATSPERD/E"/>
</dbReference>
<dbReference type="PANTHER" id="PTHR33722">
    <property type="entry name" value="CATION CHANNEL SPERM-ASSOCIATED PROTEIN SUBUNIT DELTA-RELATED"/>
    <property type="match status" value="1"/>
</dbReference>
<keyword evidence="5" id="KW-0282">Flagellum</keyword>
<keyword evidence="8 14" id="KW-0472">Membrane</keyword>
<dbReference type="PANTHER" id="PTHR33722:SF4">
    <property type="entry name" value="CATION CHANNEL SPERM-ASSOCIATED PROTEIN SUBUNIT EPSILON-LIKE"/>
    <property type="match status" value="1"/>
</dbReference>
<keyword evidence="2" id="KW-1003">Cell membrane</keyword>
<comment type="caution">
    <text evidence="16">The sequence shown here is derived from an EMBL/GenBank/DDBJ whole genome shotgun (WGS) entry which is preliminary data.</text>
</comment>
<keyword evidence="6 14" id="KW-1133">Transmembrane helix</keyword>
<dbReference type="GO" id="GO:0030317">
    <property type="term" value="P:flagellated sperm motility"/>
    <property type="evidence" value="ECO:0007669"/>
    <property type="project" value="TreeGrafter"/>
</dbReference>
<evidence type="ECO:0000256" key="5">
    <source>
        <dbReference type="ARBA" id="ARBA00022846"/>
    </source>
</evidence>
<keyword evidence="11" id="KW-0966">Cell projection</keyword>
<reference evidence="16 17" key="1">
    <citation type="journal article" date="2016" name="Genome Biol. Evol.">
        <title>Gene Family Evolution Reflects Adaptation to Soil Environmental Stressors in the Genome of the Collembolan Orchesella cincta.</title>
        <authorList>
            <person name="Faddeeva-Vakhrusheva A."/>
            <person name="Derks M.F."/>
            <person name="Anvar S.Y."/>
            <person name="Agamennone V."/>
            <person name="Suring W."/>
            <person name="Smit S."/>
            <person name="van Straalen N.M."/>
            <person name="Roelofs D."/>
        </authorList>
    </citation>
    <scope>NUCLEOTIDE SEQUENCE [LARGE SCALE GENOMIC DNA]</scope>
    <source>
        <tissue evidence="16">Mixed pool</tissue>
    </source>
</reference>
<dbReference type="InterPro" id="IPR053814">
    <property type="entry name" value="CATSPERD/E_C"/>
</dbReference>